<evidence type="ECO:0000256" key="1">
    <source>
        <dbReference type="ARBA" id="ARBA00007921"/>
    </source>
</evidence>
<dbReference type="InterPro" id="IPR015946">
    <property type="entry name" value="KH_dom-like_a/b"/>
</dbReference>
<evidence type="ECO:0000256" key="2">
    <source>
        <dbReference type="ARBA" id="ARBA00020484"/>
    </source>
</evidence>
<dbReference type="NCBIfam" id="NF000908">
    <property type="entry name" value="PRK00089.1"/>
    <property type="match status" value="1"/>
</dbReference>
<dbReference type="RefSeq" id="WP_015396415.1">
    <property type="nucleotide sequence ID" value="NC_020294.1"/>
</dbReference>
<keyword evidence="10" id="KW-1185">Reference proteome</keyword>
<evidence type="ECO:0000313" key="9">
    <source>
        <dbReference type="EMBL" id="AGF47004.1"/>
    </source>
</evidence>
<dbReference type="Gene3D" id="3.30.300.20">
    <property type="match status" value="1"/>
</dbReference>
<dbReference type="Gene3D" id="3.40.50.300">
    <property type="entry name" value="P-loop containing nucleotide triphosphate hydrolases"/>
    <property type="match status" value="1"/>
</dbReference>
<comment type="function">
    <text evidence="6">An essential GTPase that binds both GDP and GTP, with rapid nucleotide exchange. Plays a role in 16S rRNA processing and 30S ribosomal subunit biogenesis and possibly also in cell cycle regulation and energy metabolism.</text>
</comment>
<dbReference type="Pfam" id="PF07650">
    <property type="entry name" value="KH_2"/>
    <property type="match status" value="1"/>
</dbReference>
<dbReference type="Proteomes" id="UP000011547">
    <property type="component" value="Chromosome"/>
</dbReference>
<keyword evidence="6" id="KW-0690">Ribosome biogenesis</keyword>
<dbReference type="InterPro" id="IPR005662">
    <property type="entry name" value="GTPase_Era-like"/>
</dbReference>
<sequence>MNNHNYRAGFIAIVGRPNVGKSTLSNSLIGEKLSIVSRKSQTTRHRIKGVLTQENRQFVFIDTPGFQLKYLSTLNRMMNRVVSQELLDVDIILHVIEAGKWIEDDSKLLEIIPDSKIVILVLNKIDLIKDKNSLLPFISNLMKIYNYKAFVPISALRNNQIDYLLNEISSYLPIRNKIFNDDYLTDRSSSFFVSEILREKIFRLTGNEIPYECTTLVEKWEEKNNSCYLSICVFVRSNTHKAILLGHKGEKMKRIATESRQDIENFLNKKIYLEVYIKVKKKWINDRSLLTNLGYE</sequence>
<feature type="binding site" evidence="6">
    <location>
        <begin position="123"/>
        <end position="126"/>
    </location>
    <ligand>
        <name>GTP</name>
        <dbReference type="ChEBI" id="CHEBI:37565"/>
    </ligand>
</feature>
<protein>
    <recommendedName>
        <fullName evidence="2 6">GTPase Era</fullName>
    </recommendedName>
</protein>
<dbReference type="NCBIfam" id="TIGR00436">
    <property type="entry name" value="era"/>
    <property type="match status" value="1"/>
</dbReference>
<dbReference type="GO" id="GO:0005525">
    <property type="term" value="F:GTP binding"/>
    <property type="evidence" value="ECO:0007669"/>
    <property type="project" value="UniProtKB-UniRule"/>
</dbReference>
<feature type="binding site" evidence="6">
    <location>
        <begin position="15"/>
        <end position="22"/>
    </location>
    <ligand>
        <name>GTP</name>
        <dbReference type="ChEBI" id="CHEBI:37565"/>
    </ligand>
</feature>
<dbReference type="InterPro" id="IPR009019">
    <property type="entry name" value="KH_sf_prok-type"/>
</dbReference>
<evidence type="ECO:0000256" key="3">
    <source>
        <dbReference type="ARBA" id="ARBA00022741"/>
    </source>
</evidence>
<dbReference type="PATRIC" id="fig|1208919.3.peg.444"/>
<feature type="region of interest" description="G3" evidence="7">
    <location>
        <begin position="62"/>
        <end position="65"/>
    </location>
</feature>
<dbReference type="SUPFAM" id="SSF52540">
    <property type="entry name" value="P-loop containing nucleoside triphosphate hydrolases"/>
    <property type="match status" value="1"/>
</dbReference>
<dbReference type="GO" id="GO:0070181">
    <property type="term" value="F:small ribosomal subunit rRNA binding"/>
    <property type="evidence" value="ECO:0007669"/>
    <property type="project" value="UniProtKB-UniRule"/>
</dbReference>
<dbReference type="HOGENOM" id="CLU_038009_1_0_4"/>
<dbReference type="SUPFAM" id="SSF54814">
    <property type="entry name" value="Prokaryotic type KH domain (KH-domain type II)"/>
    <property type="match status" value="1"/>
</dbReference>
<keyword evidence="6" id="KW-0472">Membrane</keyword>
<gene>
    <name evidence="6" type="primary">era</name>
    <name evidence="9" type="ORF">CDSE_0734</name>
</gene>
<dbReference type="InterPro" id="IPR004044">
    <property type="entry name" value="KH_dom_type_2"/>
</dbReference>
<evidence type="ECO:0000256" key="5">
    <source>
        <dbReference type="ARBA" id="ARBA00023134"/>
    </source>
</evidence>
<dbReference type="AlphaFoldDB" id="M1LUL6"/>
<keyword evidence="3 6" id="KW-0547">Nucleotide-binding</keyword>
<dbReference type="HAMAP" id="MF_00367">
    <property type="entry name" value="GTPase_Era"/>
    <property type="match status" value="1"/>
</dbReference>
<evidence type="ECO:0000259" key="8">
    <source>
        <dbReference type="PROSITE" id="PS51713"/>
    </source>
</evidence>
<accession>M1LUL6</accession>
<dbReference type="CDD" id="cd22534">
    <property type="entry name" value="KH-II_Era"/>
    <property type="match status" value="1"/>
</dbReference>
<evidence type="ECO:0000256" key="7">
    <source>
        <dbReference type="PROSITE-ProRule" id="PRU01050"/>
    </source>
</evidence>
<evidence type="ECO:0000256" key="4">
    <source>
        <dbReference type="ARBA" id="ARBA00022884"/>
    </source>
</evidence>
<dbReference type="CDD" id="cd04163">
    <property type="entry name" value="Era"/>
    <property type="match status" value="1"/>
</dbReference>
<feature type="region of interest" description="G5" evidence="7">
    <location>
        <begin position="153"/>
        <end position="155"/>
    </location>
</feature>
<reference evidence="9 10" key="1">
    <citation type="journal article" date="2013" name="Genome Biol. Evol.">
        <title>Genome evolution and phylogenomic analysis of candidatus kinetoplastibacterium, the betaproteobacterial endosymbionts of strigomonas and angomonas.</title>
        <authorList>
            <person name="Alves J.M."/>
            <person name="Serrano M.G."/>
            <person name="Maia da Silva F."/>
            <person name="Voegtly L.J."/>
            <person name="Matveyev A.V."/>
            <person name="Teixeira M.M."/>
            <person name="Camargo E.P."/>
            <person name="Buck G.A."/>
        </authorList>
    </citation>
    <scope>NUCLEOTIDE SEQUENCE [LARGE SCALE GENOMIC DNA]</scope>
    <source>
        <strain evidence="9 10">TCC079E</strain>
    </source>
</reference>
<feature type="region of interest" description="G2" evidence="7">
    <location>
        <begin position="41"/>
        <end position="45"/>
    </location>
</feature>
<evidence type="ECO:0000256" key="6">
    <source>
        <dbReference type="HAMAP-Rule" id="MF_00367"/>
    </source>
</evidence>
<comment type="similarity">
    <text evidence="1 6 7">Belongs to the TRAFAC class TrmE-Era-EngA-EngB-Septin-like GTPase superfamily. Era GTPase family.</text>
</comment>
<dbReference type="EMBL" id="CP003803">
    <property type="protein sequence ID" value="AGF47004.1"/>
    <property type="molecule type" value="Genomic_DNA"/>
</dbReference>
<dbReference type="GO" id="GO:0005829">
    <property type="term" value="C:cytosol"/>
    <property type="evidence" value="ECO:0007669"/>
    <property type="project" value="TreeGrafter"/>
</dbReference>
<dbReference type="InterPro" id="IPR027417">
    <property type="entry name" value="P-loop_NTPase"/>
</dbReference>
<dbReference type="GO" id="GO:0003924">
    <property type="term" value="F:GTPase activity"/>
    <property type="evidence" value="ECO:0007669"/>
    <property type="project" value="UniProtKB-UniRule"/>
</dbReference>
<dbReference type="GO" id="GO:0043024">
    <property type="term" value="F:ribosomal small subunit binding"/>
    <property type="evidence" value="ECO:0007669"/>
    <property type="project" value="TreeGrafter"/>
</dbReference>
<dbReference type="PROSITE" id="PS51713">
    <property type="entry name" value="G_ERA"/>
    <property type="match status" value="1"/>
</dbReference>
<dbReference type="GO" id="GO:0000028">
    <property type="term" value="P:ribosomal small subunit assembly"/>
    <property type="evidence" value="ECO:0007669"/>
    <property type="project" value="TreeGrafter"/>
</dbReference>
<dbReference type="STRING" id="1208919.CDSE_0734"/>
<dbReference type="InterPro" id="IPR030388">
    <property type="entry name" value="G_ERA_dom"/>
</dbReference>
<keyword evidence="6" id="KW-0699">rRNA-binding</keyword>
<feature type="binding site" evidence="6">
    <location>
        <begin position="62"/>
        <end position="66"/>
    </location>
    <ligand>
        <name>GTP</name>
        <dbReference type="ChEBI" id="CHEBI:37565"/>
    </ligand>
</feature>
<keyword evidence="4 6" id="KW-0694">RNA-binding</keyword>
<dbReference type="OrthoDB" id="9805918at2"/>
<organism evidence="9 10">
    <name type="scientific">Candidatus Kinetoplastidibacterium desouzai TCC079E</name>
    <dbReference type="NCBI Taxonomy" id="1208919"/>
    <lineage>
        <taxon>Bacteria</taxon>
        <taxon>Pseudomonadati</taxon>
        <taxon>Pseudomonadota</taxon>
        <taxon>Betaproteobacteria</taxon>
        <taxon>Candidatus Kinetoplastidibacterium</taxon>
    </lineage>
</organism>
<dbReference type="eggNOG" id="COG1159">
    <property type="taxonomic scope" value="Bacteria"/>
</dbReference>
<comment type="subunit">
    <text evidence="6">Monomer.</text>
</comment>
<name>M1LUL6_9PROT</name>
<dbReference type="GO" id="GO:0005886">
    <property type="term" value="C:plasma membrane"/>
    <property type="evidence" value="ECO:0007669"/>
    <property type="project" value="UniProtKB-SubCell"/>
</dbReference>
<dbReference type="InterPro" id="IPR005225">
    <property type="entry name" value="Small_GTP-bd"/>
</dbReference>
<keyword evidence="6" id="KW-0963">Cytoplasm</keyword>
<dbReference type="KEGG" id="kde:CDSE_0734"/>
<dbReference type="PRINTS" id="PR00326">
    <property type="entry name" value="GTP1OBG"/>
</dbReference>
<keyword evidence="6" id="KW-1003">Cell membrane</keyword>
<dbReference type="PANTHER" id="PTHR42698:SF1">
    <property type="entry name" value="GTPASE ERA, MITOCHONDRIAL"/>
    <property type="match status" value="1"/>
</dbReference>
<dbReference type="InterPro" id="IPR006073">
    <property type="entry name" value="GTP-bd"/>
</dbReference>
<feature type="region of interest" description="G1" evidence="7">
    <location>
        <begin position="15"/>
        <end position="22"/>
    </location>
</feature>
<evidence type="ECO:0000313" key="10">
    <source>
        <dbReference type="Proteomes" id="UP000011547"/>
    </source>
</evidence>
<keyword evidence="5 6" id="KW-0342">GTP-binding</keyword>
<comment type="subcellular location">
    <subcellularLocation>
        <location evidence="6">Cytoplasm</location>
    </subcellularLocation>
    <subcellularLocation>
        <location evidence="6">Cell membrane</location>
        <topology evidence="6">Peripheral membrane protein</topology>
    </subcellularLocation>
</comment>
<dbReference type="PANTHER" id="PTHR42698">
    <property type="entry name" value="GTPASE ERA"/>
    <property type="match status" value="1"/>
</dbReference>
<proteinExistence type="inferred from homology"/>
<feature type="region of interest" description="G4" evidence="7">
    <location>
        <begin position="123"/>
        <end position="126"/>
    </location>
</feature>
<feature type="domain" description="Era-type G" evidence="8">
    <location>
        <begin position="7"/>
        <end position="174"/>
    </location>
</feature>
<dbReference type="NCBIfam" id="TIGR00231">
    <property type="entry name" value="small_GTP"/>
    <property type="match status" value="1"/>
</dbReference>
<dbReference type="Pfam" id="PF01926">
    <property type="entry name" value="MMR_HSR1"/>
    <property type="match status" value="1"/>
</dbReference>